<dbReference type="EMBL" id="CP081960">
    <property type="protein sequence ID" value="QZP39557.1"/>
    <property type="molecule type" value="Genomic_DNA"/>
</dbReference>
<evidence type="ECO:0000259" key="2">
    <source>
        <dbReference type="Pfam" id="PF24035"/>
    </source>
</evidence>
<dbReference type="RefSeq" id="WP_222609306.1">
    <property type="nucleotide sequence ID" value="NZ_CP081960.1"/>
</dbReference>
<dbReference type="GeneID" id="67180175"/>
<feature type="region of interest" description="Disordered" evidence="1">
    <location>
        <begin position="1"/>
        <end position="27"/>
    </location>
</feature>
<name>A0A8T8WI90_9EURY</name>
<evidence type="ECO:0000313" key="3">
    <source>
        <dbReference type="EMBL" id="QZP39557.1"/>
    </source>
</evidence>
<organism evidence="3 4">
    <name type="scientific">Halobaculum magnesiiphilum</name>
    <dbReference type="NCBI Taxonomy" id="1017351"/>
    <lineage>
        <taxon>Archaea</taxon>
        <taxon>Methanobacteriati</taxon>
        <taxon>Methanobacteriota</taxon>
        <taxon>Stenosarchaea group</taxon>
        <taxon>Halobacteria</taxon>
        <taxon>Halobacteriales</taxon>
        <taxon>Haloferacaceae</taxon>
        <taxon>Halobaculum</taxon>
    </lineage>
</organism>
<geneLocation type="plasmid" evidence="3 4">
    <name>unnamed2</name>
</geneLocation>
<accession>A0A8T8WI90</accession>
<sequence length="162" mass="17840">MVSERGQSEDDDLNESSPSDSDIATGDGRVSIDPAILELDHVFSALSNPRRRYVMYALAENSEWILDALATKLAAWEEDVDEATVDANRRDRVYVSLYHTHVPKLVDEDIVAFDSETETITRAEHAEQVLAMLAGAGGSLDHAQEHHAGRAYDSDPGTDRNS</sequence>
<reference evidence="3 4" key="1">
    <citation type="journal article" date="2021" name="Int. J. Syst. Evol. Microbiol.">
        <title>Halobaculum halophilum sp. nov. and Halobaculum salinum sp. nov., isolated from salt lake and saline soil.</title>
        <authorList>
            <person name="Cui H.L."/>
            <person name="Shi X.W."/>
            <person name="Yin X.M."/>
            <person name="Yang X.Y."/>
            <person name="Hou J."/>
            <person name="Zhu L."/>
        </authorList>
    </citation>
    <scope>NUCLEOTIDE SEQUENCE [LARGE SCALE GENOMIC DNA]</scope>
    <source>
        <strain evidence="3 4">NBRC 109044</strain>
    </source>
</reference>
<evidence type="ECO:0000256" key="1">
    <source>
        <dbReference type="SAM" id="MobiDB-lite"/>
    </source>
</evidence>
<feature type="domain" description="DUF7344" evidence="2">
    <location>
        <begin position="43"/>
        <end position="121"/>
    </location>
</feature>
<protein>
    <recommendedName>
        <fullName evidence="2">DUF7344 domain-containing protein</fullName>
    </recommendedName>
</protein>
<gene>
    <name evidence="3" type="ORF">K6T50_18495</name>
</gene>
<proteinExistence type="predicted"/>
<keyword evidence="4" id="KW-1185">Reference proteome</keyword>
<dbReference type="InterPro" id="IPR055768">
    <property type="entry name" value="DUF7344"/>
</dbReference>
<dbReference type="KEGG" id="hmp:K6T50_18495"/>
<dbReference type="Proteomes" id="UP000826254">
    <property type="component" value="Plasmid unnamed2"/>
</dbReference>
<dbReference type="AlphaFoldDB" id="A0A8T8WI90"/>
<dbReference type="Pfam" id="PF24035">
    <property type="entry name" value="DUF7344"/>
    <property type="match status" value="1"/>
</dbReference>
<evidence type="ECO:0000313" key="4">
    <source>
        <dbReference type="Proteomes" id="UP000826254"/>
    </source>
</evidence>
<keyword evidence="3" id="KW-0614">Plasmid</keyword>